<dbReference type="InterPro" id="IPR001829">
    <property type="entry name" value="Pili_assmbl_chaperone_bac"/>
</dbReference>
<dbReference type="InterPro" id="IPR016148">
    <property type="entry name" value="Pili_assmbl_chaperone_C"/>
</dbReference>
<dbReference type="InterPro" id="IPR018046">
    <property type="entry name" value="Pili_assmbl_chaperone_CS"/>
</dbReference>
<dbReference type="EMBL" id="JABWQP020000007">
    <property type="protein sequence ID" value="MBV4487236.1"/>
    <property type="molecule type" value="Genomic_DNA"/>
</dbReference>
<comment type="subcellular location">
    <subcellularLocation>
        <location evidence="1 8">Periplasm</location>
    </subcellularLocation>
</comment>
<dbReference type="Proteomes" id="UP000648816">
    <property type="component" value="Unassembled WGS sequence"/>
</dbReference>
<evidence type="ECO:0000313" key="12">
    <source>
        <dbReference type="EMBL" id="MBC3343056.1"/>
    </source>
</evidence>
<reference evidence="12 14" key="1">
    <citation type="journal article" date="2020" name="Microorganisms">
        <title>Reliable Identification of Environmental Pseudomonas Isolates Using the rpoD Gene.</title>
        <authorList>
            <consortium name="The Broad Institute Genome Sequencing Platform"/>
            <person name="Girard L."/>
            <person name="Lood C."/>
            <person name="Rokni-Zadeh H."/>
            <person name="van Noort V."/>
            <person name="Lavigne R."/>
            <person name="De Mot R."/>
        </authorList>
    </citation>
    <scope>NUCLEOTIDE SEQUENCE</scope>
    <source>
        <strain evidence="12 14">SWRI153</strain>
    </source>
</reference>
<evidence type="ECO:0000256" key="4">
    <source>
        <dbReference type="ARBA" id="ARBA00022729"/>
    </source>
</evidence>
<dbReference type="Gene3D" id="2.60.40.10">
    <property type="entry name" value="Immunoglobulins"/>
    <property type="match status" value="2"/>
</dbReference>
<dbReference type="RefSeq" id="WP_186532644.1">
    <property type="nucleotide sequence ID" value="NZ_JABWQP020000007.1"/>
</dbReference>
<dbReference type="InterPro" id="IPR013783">
    <property type="entry name" value="Ig-like_fold"/>
</dbReference>
<dbReference type="EMBL" id="JABWQP010000007">
    <property type="protein sequence ID" value="MBC3343056.1"/>
    <property type="molecule type" value="Genomic_DNA"/>
</dbReference>
<feature type="domain" description="Pili assembly chaperone N-terminal" evidence="10">
    <location>
        <begin position="28"/>
        <end position="144"/>
    </location>
</feature>
<dbReference type="Pfam" id="PF02753">
    <property type="entry name" value="PapD_C"/>
    <property type="match status" value="1"/>
</dbReference>
<evidence type="ECO:0000256" key="5">
    <source>
        <dbReference type="ARBA" id="ARBA00022764"/>
    </source>
</evidence>
<evidence type="ECO:0000313" key="14">
    <source>
        <dbReference type="Proteomes" id="UP000648816"/>
    </source>
</evidence>
<dbReference type="InterPro" id="IPR016147">
    <property type="entry name" value="Pili_assmbl_chaperone_N"/>
</dbReference>
<dbReference type="SUPFAM" id="SSF49354">
    <property type="entry name" value="PapD-like"/>
    <property type="match status" value="1"/>
</dbReference>
<dbReference type="GO" id="GO:0071555">
    <property type="term" value="P:cell wall organization"/>
    <property type="evidence" value="ECO:0007669"/>
    <property type="project" value="InterPro"/>
</dbReference>
<keyword evidence="6 8" id="KW-0143">Chaperone</keyword>
<comment type="similarity">
    <text evidence="2 8">Belongs to the periplasmic pilus chaperone family.</text>
</comment>
<name>A0A923JGH2_9PSED</name>
<reference evidence="13" key="3">
    <citation type="submission" date="2021-06" db="EMBL/GenBank/DDBJ databases">
        <title>Updating the genus Pseudomonas: Description of 43 new species and partition of the Pseudomonas putida group.</title>
        <authorList>
            <person name="Girard L."/>
            <person name="Lood C."/>
            <person name="Vandamme P."/>
            <person name="Rokni-Zadeh H."/>
            <person name="Van Noort V."/>
            <person name="Hofte M."/>
            <person name="Lavigne R."/>
            <person name="De Mot R."/>
        </authorList>
    </citation>
    <scope>NUCLEOTIDE SEQUENCE</scope>
    <source>
        <strain evidence="13">SWRI153</strain>
    </source>
</reference>
<accession>A0A923JGH2</accession>
<dbReference type="PANTHER" id="PTHR30251">
    <property type="entry name" value="PILUS ASSEMBLY CHAPERONE"/>
    <property type="match status" value="1"/>
</dbReference>
<dbReference type="SUPFAM" id="SSF49584">
    <property type="entry name" value="Periplasmic chaperone C-domain"/>
    <property type="match status" value="1"/>
</dbReference>
<comment type="caution">
    <text evidence="12">The sequence shown here is derived from an EMBL/GenBank/DDBJ whole genome shotgun (WGS) entry which is preliminary data.</text>
</comment>
<dbReference type="InterPro" id="IPR008962">
    <property type="entry name" value="PapD-like_sf"/>
</dbReference>
<dbReference type="PANTHER" id="PTHR30251:SF5">
    <property type="entry name" value="FIMBRIAL CHAPARONE PROTEIN"/>
    <property type="match status" value="1"/>
</dbReference>
<evidence type="ECO:0000259" key="11">
    <source>
        <dbReference type="Pfam" id="PF02753"/>
    </source>
</evidence>
<dbReference type="InterPro" id="IPR050643">
    <property type="entry name" value="Periplasmic_pilus_chap"/>
</dbReference>
<evidence type="ECO:0000256" key="1">
    <source>
        <dbReference type="ARBA" id="ARBA00004418"/>
    </source>
</evidence>
<keyword evidence="7" id="KW-0393">Immunoglobulin domain</keyword>
<dbReference type="FunFam" id="2.60.40.10:FF:000458">
    <property type="entry name" value="Molecular chaperone FimC"/>
    <property type="match status" value="1"/>
</dbReference>
<keyword evidence="5" id="KW-0574">Periplasm</keyword>
<feature type="chain" id="PRO_5044696518" evidence="9">
    <location>
        <begin position="27"/>
        <end position="244"/>
    </location>
</feature>
<dbReference type="AlphaFoldDB" id="A0A923JGH2"/>
<evidence type="ECO:0000256" key="8">
    <source>
        <dbReference type="RuleBase" id="RU003918"/>
    </source>
</evidence>
<proteinExistence type="inferred from homology"/>
<dbReference type="PRINTS" id="PR00969">
    <property type="entry name" value="CHAPERONPILI"/>
</dbReference>
<protein>
    <submittedName>
        <fullName evidence="12">Molecular chaperone</fullName>
    </submittedName>
</protein>
<dbReference type="Pfam" id="PF00345">
    <property type="entry name" value="PapD_N"/>
    <property type="match status" value="1"/>
</dbReference>
<organism evidence="12">
    <name type="scientific">Pseudomonas khorasanensis</name>
    <dbReference type="NCBI Taxonomy" id="2745508"/>
    <lineage>
        <taxon>Bacteria</taxon>
        <taxon>Pseudomonadati</taxon>
        <taxon>Pseudomonadota</taxon>
        <taxon>Gammaproteobacteria</taxon>
        <taxon>Pseudomonadales</taxon>
        <taxon>Pseudomonadaceae</taxon>
        <taxon>Pseudomonas</taxon>
    </lineage>
</organism>
<reference evidence="12" key="2">
    <citation type="submission" date="2020-07" db="EMBL/GenBank/DDBJ databases">
        <authorList>
            <person name="Lood C."/>
            <person name="Girard L."/>
        </authorList>
    </citation>
    <scope>NUCLEOTIDE SEQUENCE</scope>
    <source>
        <strain evidence="12">SWRI153</strain>
    </source>
</reference>
<evidence type="ECO:0000259" key="10">
    <source>
        <dbReference type="Pfam" id="PF00345"/>
    </source>
</evidence>
<sequence length="244" mass="26693">MSRFASSPAHRLLIATGLFMPLLASAAVVPDRTRVVFEESAPSVSVTVSNKNPQLPFIVQSWIENEGGEKITSPFMVLPPLQRIEPNESSVLRIVKLPQTALPTDRESVFYLNIREIPPKTQAVNSMQIALQSKIKLFYRPAAVKRERGEDLALGLKLEIDPAAKQLIVDNPTVFHITVVGLLAGPEKLKMPIDTVMIAPRGSARFALSNTAFSTLRISNMNDFGGQSDTLFSCVANLCQGVKP</sequence>
<feature type="domain" description="Pili assembly chaperone C-terminal" evidence="11">
    <location>
        <begin position="169"/>
        <end position="228"/>
    </location>
</feature>
<dbReference type="GO" id="GO:0030288">
    <property type="term" value="C:outer membrane-bounded periplasmic space"/>
    <property type="evidence" value="ECO:0007669"/>
    <property type="project" value="InterPro"/>
</dbReference>
<evidence type="ECO:0000256" key="6">
    <source>
        <dbReference type="ARBA" id="ARBA00023186"/>
    </source>
</evidence>
<gene>
    <name evidence="13" type="ORF">HU727_016760</name>
    <name evidence="12" type="ORF">HU727_15585</name>
</gene>
<keyword evidence="14" id="KW-1185">Reference proteome</keyword>
<feature type="signal peptide" evidence="9">
    <location>
        <begin position="1"/>
        <end position="26"/>
    </location>
</feature>
<evidence type="ECO:0000256" key="9">
    <source>
        <dbReference type="SAM" id="SignalP"/>
    </source>
</evidence>
<evidence type="ECO:0000313" key="13">
    <source>
        <dbReference type="EMBL" id="MBV4487236.1"/>
    </source>
</evidence>
<evidence type="ECO:0000256" key="7">
    <source>
        <dbReference type="ARBA" id="ARBA00023319"/>
    </source>
</evidence>
<evidence type="ECO:0000256" key="2">
    <source>
        <dbReference type="ARBA" id="ARBA00007399"/>
    </source>
</evidence>
<keyword evidence="3" id="KW-1029">Fimbrium biogenesis</keyword>
<dbReference type="InterPro" id="IPR036316">
    <property type="entry name" value="Pili_assmbl_chap_C_dom_sf"/>
</dbReference>
<dbReference type="PROSITE" id="PS00635">
    <property type="entry name" value="PILI_CHAPERONE"/>
    <property type="match status" value="1"/>
</dbReference>
<evidence type="ECO:0000256" key="3">
    <source>
        <dbReference type="ARBA" id="ARBA00022558"/>
    </source>
</evidence>
<keyword evidence="4 9" id="KW-0732">Signal</keyword>